<reference evidence="2 3" key="1">
    <citation type="submission" date="2023-02" db="EMBL/GenBank/DDBJ databases">
        <title>LHISI_Scaffold_Assembly.</title>
        <authorList>
            <person name="Stuart O.P."/>
            <person name="Cleave R."/>
            <person name="Magrath M.J.L."/>
            <person name="Mikheyev A.S."/>
        </authorList>
    </citation>
    <scope>NUCLEOTIDE SEQUENCE [LARGE SCALE GENOMIC DNA]</scope>
    <source>
        <strain evidence="2">Daus_M_001</strain>
        <tissue evidence="2">Leg muscle</tissue>
    </source>
</reference>
<name>A0ABQ9GY61_9NEOP</name>
<feature type="region of interest" description="Disordered" evidence="1">
    <location>
        <begin position="1"/>
        <end position="21"/>
    </location>
</feature>
<gene>
    <name evidence="2" type="ORF">PR048_021425</name>
</gene>
<keyword evidence="3" id="KW-1185">Reference proteome</keyword>
<feature type="compositionally biased region" description="Basic residues" evidence="1">
    <location>
        <begin position="9"/>
        <end position="20"/>
    </location>
</feature>
<evidence type="ECO:0000256" key="1">
    <source>
        <dbReference type="SAM" id="MobiDB-lite"/>
    </source>
</evidence>
<organism evidence="2 3">
    <name type="scientific">Dryococelus australis</name>
    <dbReference type="NCBI Taxonomy" id="614101"/>
    <lineage>
        <taxon>Eukaryota</taxon>
        <taxon>Metazoa</taxon>
        <taxon>Ecdysozoa</taxon>
        <taxon>Arthropoda</taxon>
        <taxon>Hexapoda</taxon>
        <taxon>Insecta</taxon>
        <taxon>Pterygota</taxon>
        <taxon>Neoptera</taxon>
        <taxon>Polyneoptera</taxon>
        <taxon>Phasmatodea</taxon>
        <taxon>Verophasmatodea</taxon>
        <taxon>Anareolatae</taxon>
        <taxon>Phasmatidae</taxon>
        <taxon>Eurycanthinae</taxon>
        <taxon>Dryococelus</taxon>
    </lineage>
</organism>
<dbReference type="EMBL" id="JARBHB010000008">
    <property type="protein sequence ID" value="KAJ8876973.1"/>
    <property type="molecule type" value="Genomic_DNA"/>
</dbReference>
<accession>A0ABQ9GY61</accession>
<proteinExistence type="predicted"/>
<sequence length="287" mass="31660">MENSVAIHYRQRRGSARRRQDRWSVTPVSGCDVVETASPLRDDTSSGGRLLRGLCSCASKVKKRRSDMDDSYTHALRLIAPTRKPMRAKRDEYVAAPECKDGRTGRSPIKPDDQRHRQVLSPRFVRTGVQNSGHVQPEHTATTQQYGQGHTRPVIYGGRGGVVARLLASHQANRVRFPGGDAPGFSHVGTVRDVATGQQVFLRISRFHNPCTLALLHTPSLHLYRLSRVVQASSLTRRETAYSNHNTRQPTGVTVHQHAGTQFANQRLVTYSPGGSPANSKSSASAQ</sequence>
<evidence type="ECO:0000313" key="3">
    <source>
        <dbReference type="Proteomes" id="UP001159363"/>
    </source>
</evidence>
<protein>
    <submittedName>
        <fullName evidence="2">Uncharacterized protein</fullName>
    </submittedName>
</protein>
<evidence type="ECO:0000313" key="2">
    <source>
        <dbReference type="EMBL" id="KAJ8876973.1"/>
    </source>
</evidence>
<comment type="caution">
    <text evidence="2">The sequence shown here is derived from an EMBL/GenBank/DDBJ whole genome shotgun (WGS) entry which is preliminary data.</text>
</comment>
<dbReference type="Proteomes" id="UP001159363">
    <property type="component" value="Chromosome 7"/>
</dbReference>